<evidence type="ECO:0000313" key="2">
    <source>
        <dbReference type="EMBL" id="PKV77131.1"/>
    </source>
</evidence>
<dbReference type="Gene3D" id="3.30.310.70">
    <property type="entry name" value="TT1751-like domain"/>
    <property type="match status" value="1"/>
</dbReference>
<dbReference type="CDD" id="cd14797">
    <property type="entry name" value="DUF302"/>
    <property type="match status" value="1"/>
</dbReference>
<dbReference type="EMBL" id="PJMW01000002">
    <property type="protein sequence ID" value="PKV77131.1"/>
    <property type="molecule type" value="Genomic_DNA"/>
</dbReference>
<dbReference type="Pfam" id="PF03625">
    <property type="entry name" value="DUF302"/>
    <property type="match status" value="1"/>
</dbReference>
<gene>
    <name evidence="2" type="ORF">ATK86_1459</name>
</gene>
<dbReference type="PANTHER" id="PTHR38342:SF1">
    <property type="entry name" value="SLR5037 PROTEIN"/>
    <property type="match status" value="1"/>
</dbReference>
<dbReference type="OrthoDB" id="9791067at2"/>
<protein>
    <submittedName>
        <fullName evidence="2">Uncharacterized protein (DUF302 family)</fullName>
    </submittedName>
</protein>
<dbReference type="PIRSF" id="PIRSF021774">
    <property type="entry name" value="UCP021774"/>
    <property type="match status" value="1"/>
</dbReference>
<feature type="domain" description="DUF302" evidence="1">
    <location>
        <begin position="35"/>
        <end position="100"/>
    </location>
</feature>
<dbReference type="Proteomes" id="UP000233766">
    <property type="component" value="Unassembled WGS sequence"/>
</dbReference>
<name>A0A2N3V6C2_9NOCA</name>
<dbReference type="InterPro" id="IPR016796">
    <property type="entry name" value="UCP021774"/>
</dbReference>
<keyword evidence="3" id="KW-1185">Reference proteome</keyword>
<dbReference type="AlphaFoldDB" id="A0A2N3V6C2"/>
<reference evidence="2 3" key="1">
    <citation type="submission" date="2017-12" db="EMBL/GenBank/DDBJ databases">
        <title>Sequencing the genomes of 1000 Actinobacteria strains.</title>
        <authorList>
            <person name="Klenk H.-P."/>
        </authorList>
    </citation>
    <scope>NUCLEOTIDE SEQUENCE [LARGE SCALE GENOMIC DNA]</scope>
    <source>
        <strain evidence="2 3">DSM 44489</strain>
    </source>
</reference>
<dbReference type="InterPro" id="IPR035923">
    <property type="entry name" value="TT1751-like_sf"/>
</dbReference>
<accession>A0A2N3V6C2</accession>
<proteinExistence type="predicted"/>
<dbReference type="InterPro" id="IPR005180">
    <property type="entry name" value="DUF302"/>
</dbReference>
<comment type="caution">
    <text evidence="2">The sequence shown here is derived from an EMBL/GenBank/DDBJ whole genome shotgun (WGS) entry which is preliminary data.</text>
</comment>
<sequence>MELALSTTLRIDFDDAVDAVRAALAEQGFGVLTDIDMAATLKAKLDHDMEDYRILGACNPPLAHRAVDIDRQIGLLLPCNVVVRRDVDDPTLIRVEAMNPELMVEVTGDPQLRPVAAEATARLTAALATLDRDA</sequence>
<dbReference type="RefSeq" id="WP_101463861.1">
    <property type="nucleotide sequence ID" value="NZ_PJMW01000002.1"/>
</dbReference>
<organism evidence="2 3">
    <name type="scientific">Nocardia fluminea</name>
    <dbReference type="NCBI Taxonomy" id="134984"/>
    <lineage>
        <taxon>Bacteria</taxon>
        <taxon>Bacillati</taxon>
        <taxon>Actinomycetota</taxon>
        <taxon>Actinomycetes</taxon>
        <taxon>Mycobacteriales</taxon>
        <taxon>Nocardiaceae</taxon>
        <taxon>Nocardia</taxon>
    </lineage>
</organism>
<evidence type="ECO:0000313" key="3">
    <source>
        <dbReference type="Proteomes" id="UP000233766"/>
    </source>
</evidence>
<evidence type="ECO:0000259" key="1">
    <source>
        <dbReference type="Pfam" id="PF03625"/>
    </source>
</evidence>
<dbReference type="SUPFAM" id="SSF103247">
    <property type="entry name" value="TT1751-like"/>
    <property type="match status" value="1"/>
</dbReference>
<dbReference type="PANTHER" id="PTHR38342">
    <property type="entry name" value="SLR5037 PROTEIN"/>
    <property type="match status" value="1"/>
</dbReference>